<protein>
    <submittedName>
        <fullName evidence="1">Uncharacterized protein</fullName>
    </submittedName>
</protein>
<accession>A0A0A8ZMZ0</accession>
<reference evidence="1" key="2">
    <citation type="journal article" date="2015" name="Data Brief">
        <title>Shoot transcriptome of the giant reed, Arundo donax.</title>
        <authorList>
            <person name="Barrero R.A."/>
            <person name="Guerrero F.D."/>
            <person name="Moolhuijzen P."/>
            <person name="Goolsby J.A."/>
            <person name="Tidwell J."/>
            <person name="Bellgard S.E."/>
            <person name="Bellgard M.I."/>
        </authorList>
    </citation>
    <scope>NUCLEOTIDE SEQUENCE</scope>
    <source>
        <tissue evidence="1">Shoot tissue taken approximately 20 cm above the soil surface</tissue>
    </source>
</reference>
<reference evidence="1" key="1">
    <citation type="submission" date="2014-09" db="EMBL/GenBank/DDBJ databases">
        <authorList>
            <person name="Magalhaes I.L.F."/>
            <person name="Oliveira U."/>
            <person name="Santos F.R."/>
            <person name="Vidigal T.H.D.A."/>
            <person name="Brescovit A.D."/>
            <person name="Santos A.J."/>
        </authorList>
    </citation>
    <scope>NUCLEOTIDE SEQUENCE</scope>
    <source>
        <tissue evidence="1">Shoot tissue taken approximately 20 cm above the soil surface</tissue>
    </source>
</reference>
<proteinExistence type="predicted"/>
<evidence type="ECO:0000313" key="1">
    <source>
        <dbReference type="EMBL" id="JAD40151.1"/>
    </source>
</evidence>
<name>A0A0A8ZMZ0_ARUDO</name>
<dbReference type="EMBL" id="GBRH01257744">
    <property type="protein sequence ID" value="JAD40151.1"/>
    <property type="molecule type" value="Transcribed_RNA"/>
</dbReference>
<dbReference type="AlphaFoldDB" id="A0A0A8ZMZ0"/>
<sequence>MKSCLPRTTSATAWRILVAARGVVEDVDGAVGTDECGAEHVGGRPCS</sequence>
<organism evidence="1">
    <name type="scientific">Arundo donax</name>
    <name type="common">Giant reed</name>
    <name type="synonym">Donax arundinaceus</name>
    <dbReference type="NCBI Taxonomy" id="35708"/>
    <lineage>
        <taxon>Eukaryota</taxon>
        <taxon>Viridiplantae</taxon>
        <taxon>Streptophyta</taxon>
        <taxon>Embryophyta</taxon>
        <taxon>Tracheophyta</taxon>
        <taxon>Spermatophyta</taxon>
        <taxon>Magnoliopsida</taxon>
        <taxon>Liliopsida</taxon>
        <taxon>Poales</taxon>
        <taxon>Poaceae</taxon>
        <taxon>PACMAD clade</taxon>
        <taxon>Arundinoideae</taxon>
        <taxon>Arundineae</taxon>
        <taxon>Arundo</taxon>
    </lineage>
</organism>